<dbReference type="InterPro" id="IPR006127">
    <property type="entry name" value="ZnuA-like"/>
</dbReference>
<evidence type="ECO:0000256" key="3">
    <source>
        <dbReference type="ARBA" id="ARBA00015915"/>
    </source>
</evidence>
<reference evidence="15 16" key="1">
    <citation type="submission" date="2016-04" db="EMBL/GenBank/DDBJ databases">
        <title>ATOL: Assembling a taxonomically balanced genome-scale reconstruction of the evolutionary history of the Enterobacteriaceae.</title>
        <authorList>
            <person name="Plunkett G.III."/>
            <person name="Neeno-Eckwall E.C."/>
            <person name="Glasner J.D."/>
            <person name="Perna N.T."/>
        </authorList>
    </citation>
    <scope>NUCLEOTIDE SEQUENCE [LARGE SCALE GENOMIC DNA]</scope>
    <source>
        <strain evidence="15 16">ATCC 19692</strain>
    </source>
</reference>
<dbReference type="NCBIfam" id="NF007091">
    <property type="entry name" value="PRK09545.1"/>
    <property type="match status" value="1"/>
</dbReference>
<dbReference type="PATRIC" id="fig|1354337.4.peg.176"/>
<keyword evidence="11" id="KW-1015">Disulfide bond</keyword>
<dbReference type="GO" id="GO:0006829">
    <property type="term" value="P:zinc ion transport"/>
    <property type="evidence" value="ECO:0007669"/>
    <property type="project" value="UniProtKB-KW"/>
</dbReference>
<dbReference type="RefSeq" id="WP_066745570.1">
    <property type="nucleotide sequence ID" value="NZ_LXEN01000007.1"/>
</dbReference>
<dbReference type="PRINTS" id="PR00690">
    <property type="entry name" value="ADHESNFAMILY"/>
</dbReference>
<sequence>MLPKNKKFAHRFLWKSLFATVMIGTFSSSVHADVLASVRPVGFIAAAIADGVTPTTILLPDGASPHDYSLKPSDLRKMKSADLVVWVGPDMEVFLDKPLSRLNSKNTLALAQTSDIKSLLLKENHDDEHKHEESHEHHSHGDYNMHIWLSPEIALSSAKQIHDRLVTLYPDKKEQLDVNLGKFSEQLKQTDKNLANILSPVEDKGYFVFHDAYGYFEKHYNLKSLGHFTINPEIQPGAQKLHQIRTQLVEQKVTCIFAEPQFRPTVIETVAKGTGVKIGVLDPLGSGIALTPDSYMKFLTQLANQYKSCLNETQ</sequence>
<evidence type="ECO:0000256" key="4">
    <source>
        <dbReference type="ARBA" id="ARBA00022448"/>
    </source>
</evidence>
<accession>A0A198GPX4</accession>
<evidence type="ECO:0000256" key="5">
    <source>
        <dbReference type="ARBA" id="ARBA00022723"/>
    </source>
</evidence>
<comment type="subcellular location">
    <subcellularLocation>
        <location evidence="1">Periplasm</location>
    </subcellularLocation>
</comment>
<evidence type="ECO:0000256" key="8">
    <source>
        <dbReference type="ARBA" id="ARBA00022833"/>
    </source>
</evidence>
<dbReference type="FunFam" id="3.40.50.1980:FF:000028">
    <property type="entry name" value="High-affinity zinc uptake system protein znuA"/>
    <property type="match status" value="1"/>
</dbReference>
<keyword evidence="7" id="KW-0574">Periplasm</keyword>
<dbReference type="FunFam" id="3.40.50.1980:FF:000006">
    <property type="entry name" value="Zinc ABC transporter substrate-binding protein ZnuA"/>
    <property type="match status" value="1"/>
</dbReference>
<keyword evidence="10" id="KW-0406">Ion transport</keyword>
<dbReference type="OrthoDB" id="7346865at2"/>
<organism evidence="15 16">
    <name type="scientific">Proteus myxofaciens ATCC 19692</name>
    <dbReference type="NCBI Taxonomy" id="1354337"/>
    <lineage>
        <taxon>Bacteria</taxon>
        <taxon>Pseudomonadati</taxon>
        <taxon>Pseudomonadota</taxon>
        <taxon>Gammaproteobacteria</taxon>
        <taxon>Enterobacterales</taxon>
        <taxon>Morganellaceae</taxon>
        <taxon>Proteus</taxon>
    </lineage>
</organism>
<comment type="similarity">
    <text evidence="2 13">Belongs to the bacterial solute-binding protein 9 family.</text>
</comment>
<evidence type="ECO:0000313" key="15">
    <source>
        <dbReference type="EMBL" id="OAT38904.1"/>
    </source>
</evidence>
<keyword evidence="5" id="KW-0479">Metal-binding</keyword>
<keyword evidence="9" id="KW-0864">Zinc transport</keyword>
<protein>
    <recommendedName>
        <fullName evidence="3">High-affinity zinc uptake system protein ZnuA</fullName>
    </recommendedName>
</protein>
<evidence type="ECO:0000256" key="12">
    <source>
        <dbReference type="ARBA" id="ARBA00045516"/>
    </source>
</evidence>
<evidence type="ECO:0000256" key="14">
    <source>
        <dbReference type="SAM" id="SignalP"/>
    </source>
</evidence>
<dbReference type="Pfam" id="PF01297">
    <property type="entry name" value="ZnuA"/>
    <property type="match status" value="1"/>
</dbReference>
<evidence type="ECO:0000313" key="16">
    <source>
        <dbReference type="Proteomes" id="UP000094023"/>
    </source>
</evidence>
<dbReference type="EMBL" id="LXEN01000007">
    <property type="protein sequence ID" value="OAT38904.1"/>
    <property type="molecule type" value="Genomic_DNA"/>
</dbReference>
<dbReference type="Proteomes" id="UP000094023">
    <property type="component" value="Unassembled WGS sequence"/>
</dbReference>
<evidence type="ECO:0000256" key="1">
    <source>
        <dbReference type="ARBA" id="ARBA00004418"/>
    </source>
</evidence>
<dbReference type="Gene3D" id="3.40.50.1980">
    <property type="entry name" value="Nitrogenase molybdenum iron protein domain"/>
    <property type="match status" value="2"/>
</dbReference>
<dbReference type="GO" id="GO:0042597">
    <property type="term" value="C:periplasmic space"/>
    <property type="evidence" value="ECO:0007669"/>
    <property type="project" value="UniProtKB-SubCell"/>
</dbReference>
<dbReference type="GO" id="GO:0007155">
    <property type="term" value="P:cell adhesion"/>
    <property type="evidence" value="ECO:0007669"/>
    <property type="project" value="InterPro"/>
</dbReference>
<dbReference type="PANTHER" id="PTHR42953:SF3">
    <property type="entry name" value="HIGH-AFFINITY ZINC UPTAKE SYSTEM PROTEIN ZNUA"/>
    <property type="match status" value="1"/>
</dbReference>
<name>A0A198GPX4_9GAMM</name>
<dbReference type="InterPro" id="IPR035520">
    <property type="entry name" value="ZnuA"/>
</dbReference>
<evidence type="ECO:0000256" key="10">
    <source>
        <dbReference type="ARBA" id="ARBA00023065"/>
    </source>
</evidence>
<feature type="chain" id="PRO_5008279217" description="High-affinity zinc uptake system protein ZnuA" evidence="14">
    <location>
        <begin position="33"/>
        <end position="314"/>
    </location>
</feature>
<evidence type="ECO:0000256" key="2">
    <source>
        <dbReference type="ARBA" id="ARBA00011028"/>
    </source>
</evidence>
<dbReference type="SUPFAM" id="SSF53807">
    <property type="entry name" value="Helical backbone' metal receptor"/>
    <property type="match status" value="1"/>
</dbReference>
<dbReference type="GO" id="GO:0046872">
    <property type="term" value="F:metal ion binding"/>
    <property type="evidence" value="ECO:0007669"/>
    <property type="project" value="UniProtKB-KW"/>
</dbReference>
<dbReference type="STRING" id="1354337.M983_0169"/>
<evidence type="ECO:0000256" key="6">
    <source>
        <dbReference type="ARBA" id="ARBA00022729"/>
    </source>
</evidence>
<dbReference type="InterPro" id="IPR050492">
    <property type="entry name" value="Bact_metal-bind_prot9"/>
</dbReference>
<dbReference type="InterPro" id="IPR006128">
    <property type="entry name" value="Lipoprotein_PsaA-like"/>
</dbReference>
<gene>
    <name evidence="15" type="ORF">M983_0169</name>
</gene>
<keyword evidence="4 13" id="KW-0813">Transport</keyword>
<feature type="signal peptide" evidence="14">
    <location>
        <begin position="1"/>
        <end position="32"/>
    </location>
</feature>
<keyword evidence="6 14" id="KW-0732">Signal</keyword>
<dbReference type="AlphaFoldDB" id="A0A198GPX4"/>
<keyword evidence="8" id="KW-0862">Zinc</keyword>
<dbReference type="CDD" id="cd01019">
    <property type="entry name" value="ZnuA"/>
    <property type="match status" value="1"/>
</dbReference>
<dbReference type="PANTHER" id="PTHR42953">
    <property type="entry name" value="HIGH-AFFINITY ZINC UPTAKE SYSTEM PROTEIN ZNUA-RELATED"/>
    <property type="match status" value="1"/>
</dbReference>
<comment type="function">
    <text evidence="12">Part of the ATP-binding cassette (ABC) transport system ZnuABC involved in zinc import. Binds zinc with high affinity and specificity and delivers it to the membrane permease for translocation into the cytoplasm.</text>
</comment>
<proteinExistence type="inferred from homology"/>
<keyword evidence="16" id="KW-1185">Reference proteome</keyword>
<comment type="caution">
    <text evidence="15">The sequence shown here is derived from an EMBL/GenBank/DDBJ whole genome shotgun (WGS) entry which is preliminary data.</text>
</comment>
<evidence type="ECO:0000256" key="9">
    <source>
        <dbReference type="ARBA" id="ARBA00022906"/>
    </source>
</evidence>
<evidence type="ECO:0000256" key="11">
    <source>
        <dbReference type="ARBA" id="ARBA00023157"/>
    </source>
</evidence>
<evidence type="ECO:0000256" key="13">
    <source>
        <dbReference type="RuleBase" id="RU003512"/>
    </source>
</evidence>
<evidence type="ECO:0000256" key="7">
    <source>
        <dbReference type="ARBA" id="ARBA00022764"/>
    </source>
</evidence>